<proteinExistence type="predicted"/>
<dbReference type="CDD" id="cd08547">
    <property type="entry name" value="Type_II_cohesin"/>
    <property type="match status" value="1"/>
</dbReference>
<dbReference type="HOGENOM" id="CLU_005493_0_0_9"/>
<dbReference type="InterPro" id="IPR036439">
    <property type="entry name" value="Dockerin_dom_sf"/>
</dbReference>
<keyword evidence="1" id="KW-0677">Repeat</keyword>
<dbReference type="GO" id="GO:0004553">
    <property type="term" value="F:hydrolase activity, hydrolyzing O-glycosyl compounds"/>
    <property type="evidence" value="ECO:0007669"/>
    <property type="project" value="InterPro"/>
</dbReference>
<dbReference type="PATRIC" id="fig|1036673.3.peg.1838"/>
<dbReference type="InterPro" id="IPR018247">
    <property type="entry name" value="EF_Hand_1_Ca_BS"/>
</dbReference>
<gene>
    <name evidence="3" type="ordered locus">KNP414_02054</name>
</gene>
<dbReference type="SMART" id="SM00060">
    <property type="entry name" value="FN3"/>
    <property type="match status" value="2"/>
</dbReference>
<dbReference type="Pfam" id="PF00041">
    <property type="entry name" value="fn3"/>
    <property type="match status" value="2"/>
</dbReference>
<dbReference type="InterPro" id="IPR003961">
    <property type="entry name" value="FN3_dom"/>
</dbReference>
<dbReference type="InterPro" id="IPR002105">
    <property type="entry name" value="Dockerin_1_rpt"/>
</dbReference>
<dbReference type="SUPFAM" id="SSF82171">
    <property type="entry name" value="DPP6 N-terminal domain-like"/>
    <property type="match status" value="1"/>
</dbReference>
<dbReference type="PANTHER" id="PTHR13817:SF73">
    <property type="entry name" value="FIBRONECTIN TYPE-III DOMAIN-CONTAINING PROTEIN"/>
    <property type="match status" value="1"/>
</dbReference>
<dbReference type="CDD" id="cd00063">
    <property type="entry name" value="FN3"/>
    <property type="match status" value="2"/>
</dbReference>
<dbReference type="PROSITE" id="PS00018">
    <property type="entry name" value="EF_HAND_1"/>
    <property type="match status" value="2"/>
</dbReference>
<dbReference type="Gene3D" id="2.60.40.10">
    <property type="entry name" value="Immunoglobulins"/>
    <property type="match status" value="2"/>
</dbReference>
<evidence type="ECO:0000313" key="4">
    <source>
        <dbReference type="Proteomes" id="UP000006620"/>
    </source>
</evidence>
<dbReference type="SUPFAM" id="SSF49265">
    <property type="entry name" value="Fibronectin type III"/>
    <property type="match status" value="1"/>
</dbReference>
<dbReference type="Pfam" id="PF00404">
    <property type="entry name" value="Dockerin_1"/>
    <property type="match status" value="1"/>
</dbReference>
<dbReference type="InterPro" id="IPR036116">
    <property type="entry name" value="FN3_sf"/>
</dbReference>
<feature type="domain" description="Fibronectin type-III" evidence="2">
    <location>
        <begin position="481"/>
        <end position="568"/>
    </location>
</feature>
<evidence type="ECO:0000259" key="2">
    <source>
        <dbReference type="PROSITE" id="PS50853"/>
    </source>
</evidence>
<dbReference type="KEGG" id="pms:KNP414_02054"/>
<dbReference type="SUPFAM" id="SSF63446">
    <property type="entry name" value="Type I dockerin domain"/>
    <property type="match status" value="1"/>
</dbReference>
<protein>
    <submittedName>
        <fullName evidence="3">Carbohydrate-binding family 9</fullName>
    </submittedName>
</protein>
<dbReference type="PANTHER" id="PTHR13817">
    <property type="entry name" value="TITIN"/>
    <property type="match status" value="1"/>
</dbReference>
<sequence>MKRMVFGWWIGLLVLLLVPVYAHGAGEITLRINDFDRGEPQYGQIYVSAAIQSEYELQKVTAKIDDKEIELPFRDCNYYTDNACYWGDYFPLNGLEQGTKTLTVTAQDALGNTQSVPKSFLYDAPPEVTVAGVTPNHLVQNGKFRAQVQASDALSTPDIVATISLGSQTIETIKAAGSLDREVDLSAYTNRVLTYKVEVYDGRRSPRYTLAYLLYVDPVDRIPVSDVDGRIVDYDGNRILFVSPEGSLRIKQVHNGSESFVYTSPSGLESFHVSDMHLTRTGAILSIGQDYGNIHVWHDGQLIDTGVQTTPGDRGTPTYYLTVQEDGRYAYMHPQNILIDTETGAVTPYSTEVVPLLKKEHGSLHENNGWKAIIQSTVSGRNQIFLESPQGTVTQVTYFNGYSSILELTPFGGLGLIYNGDFYTYAPGDTLPKKITPYSYYDMSFYYADGSWYQSVNGGLFRLNTGMVPPGDYTPPHWSEPNKALTVTDVTYQGLKLSWQPAVDDKSVAEYRVYRDGARLATVSGSTYSYAVTGLSPAASYTFRIEALDAAGNRSPVRPSVTAVTLDVPTGDSTAPVWPENAVLSVTDITYSSVSLAWTPAVDDLGVASYRLYLNGELLQTVSGQVYAYAVTGLNPDTKYTFRITAQDAAGNVSAEGIEAAAVTLSEKPVPESASLSLTAKPGFLDVGSSLDLKIRAEEAVDLYAFLLKLDYDAARFKLTQVWLDSSFGTEKQDALLSTRTASGSAALAGTLLGSRAGHEGDTGLVTLRFTVLQRGSGEFVLAGGASQLADSSGTVSPLGQAVRLTVHAGGADYDGDGRIGLGDLVLIARQTGLRSGEAGFDARYDLNRDGVIDRTDVEYVAGKAAAAG</sequence>
<evidence type="ECO:0000313" key="3">
    <source>
        <dbReference type="EMBL" id="AEI40615.1"/>
    </source>
</evidence>
<dbReference type="CDD" id="cd14254">
    <property type="entry name" value="Dockerin_II"/>
    <property type="match status" value="1"/>
</dbReference>
<evidence type="ECO:0000256" key="1">
    <source>
        <dbReference type="ARBA" id="ARBA00022737"/>
    </source>
</evidence>
<organism evidence="3 4">
    <name type="scientific">Paenibacillus mucilaginosus (strain KNP414)</name>
    <dbReference type="NCBI Taxonomy" id="1036673"/>
    <lineage>
        <taxon>Bacteria</taxon>
        <taxon>Bacillati</taxon>
        <taxon>Bacillota</taxon>
        <taxon>Bacilli</taxon>
        <taxon>Bacillales</taxon>
        <taxon>Paenibacillaceae</taxon>
        <taxon>Paenibacillus</taxon>
    </lineage>
</organism>
<dbReference type="GO" id="GO:0000272">
    <property type="term" value="P:polysaccharide catabolic process"/>
    <property type="evidence" value="ECO:0007669"/>
    <property type="project" value="InterPro"/>
</dbReference>
<dbReference type="InterPro" id="IPR013783">
    <property type="entry name" value="Ig-like_fold"/>
</dbReference>
<dbReference type="AlphaFoldDB" id="F8FRQ8"/>
<dbReference type="Gene3D" id="2.60.40.680">
    <property type="match status" value="1"/>
</dbReference>
<dbReference type="Gene3D" id="1.10.1330.10">
    <property type="entry name" value="Dockerin domain"/>
    <property type="match status" value="1"/>
</dbReference>
<name>F8FRQ8_PAEMK</name>
<dbReference type="Proteomes" id="UP000006620">
    <property type="component" value="Chromosome"/>
</dbReference>
<dbReference type="RefSeq" id="WP_013915776.1">
    <property type="nucleotide sequence ID" value="NC_015690.1"/>
</dbReference>
<dbReference type="PROSITE" id="PS50853">
    <property type="entry name" value="FN3"/>
    <property type="match status" value="2"/>
</dbReference>
<reference evidence="4" key="1">
    <citation type="submission" date="2011-06" db="EMBL/GenBank/DDBJ databases">
        <title>Complete genome sequence of Paenibacillus mucilaginosus KNP414.</title>
        <authorList>
            <person name="Wang J."/>
            <person name="Hu S."/>
            <person name="Hu X."/>
            <person name="Zhang B."/>
            <person name="Dong D."/>
            <person name="Zhang S."/>
            <person name="Zhao K."/>
            <person name="Wu D."/>
        </authorList>
    </citation>
    <scope>NUCLEOTIDE SEQUENCE [LARGE SCALE GENOMIC DNA]</scope>
    <source>
        <strain evidence="4">KNP414</strain>
    </source>
</reference>
<reference evidence="3 4" key="2">
    <citation type="journal article" date="2013" name="Genome Announc.">
        <title>Genome Sequence of Growth-Improving Paenibacillus mucilaginosus Strain KNP414.</title>
        <authorList>
            <person name="Lu J.J."/>
            <person name="Wang J.F."/>
            <person name="Hu X.F."/>
        </authorList>
    </citation>
    <scope>NUCLEOTIDE SEQUENCE [LARGE SCALE GENOMIC DNA]</scope>
    <source>
        <strain evidence="3 4">KNP414</strain>
    </source>
</reference>
<accession>F8FRQ8</accession>
<dbReference type="EMBL" id="CP002869">
    <property type="protein sequence ID" value="AEI40615.1"/>
    <property type="molecule type" value="Genomic_DNA"/>
</dbReference>
<dbReference type="InterPro" id="IPR050964">
    <property type="entry name" value="Striated_Muscle_Regulatory"/>
</dbReference>
<feature type="domain" description="Fibronectin type-III" evidence="2">
    <location>
        <begin position="578"/>
        <end position="667"/>
    </location>
</feature>